<feature type="compositionally biased region" description="Acidic residues" evidence="3">
    <location>
        <begin position="103"/>
        <end position="113"/>
    </location>
</feature>
<dbReference type="Pfam" id="PF04931">
    <property type="entry name" value="DNA_pol_phi"/>
    <property type="match status" value="1"/>
</dbReference>
<dbReference type="EMBL" id="ASHM01027395">
    <property type="protein sequence ID" value="PNX74360.1"/>
    <property type="molecule type" value="Genomic_DNA"/>
</dbReference>
<feature type="region of interest" description="Disordered" evidence="3">
    <location>
        <begin position="40"/>
        <end position="59"/>
    </location>
</feature>
<dbReference type="Proteomes" id="UP000236291">
    <property type="component" value="Unassembled WGS sequence"/>
</dbReference>
<keyword evidence="2" id="KW-0539">Nucleus</keyword>
<protein>
    <submittedName>
        <fullName evidence="4">DNA polymerase v-like protein</fullName>
    </submittedName>
</protein>
<organism evidence="4 6">
    <name type="scientific">Trifolium pratense</name>
    <name type="common">Red clover</name>
    <dbReference type="NCBI Taxonomy" id="57577"/>
    <lineage>
        <taxon>Eukaryota</taxon>
        <taxon>Viridiplantae</taxon>
        <taxon>Streptophyta</taxon>
        <taxon>Embryophyta</taxon>
        <taxon>Tracheophyta</taxon>
        <taxon>Spermatophyta</taxon>
        <taxon>Magnoliopsida</taxon>
        <taxon>eudicotyledons</taxon>
        <taxon>Gunneridae</taxon>
        <taxon>Pentapetalae</taxon>
        <taxon>rosids</taxon>
        <taxon>fabids</taxon>
        <taxon>Fabales</taxon>
        <taxon>Fabaceae</taxon>
        <taxon>Papilionoideae</taxon>
        <taxon>50 kb inversion clade</taxon>
        <taxon>NPAAA clade</taxon>
        <taxon>Hologalegina</taxon>
        <taxon>IRL clade</taxon>
        <taxon>Trifolieae</taxon>
        <taxon>Trifolium</taxon>
    </lineage>
</organism>
<dbReference type="PANTHER" id="PTHR13213:SF2">
    <property type="entry name" value="MYB-BINDING PROTEIN 1A"/>
    <property type="match status" value="1"/>
</dbReference>
<dbReference type="EMBL" id="ASHM01020659">
    <property type="protein sequence ID" value="PNY01889.1"/>
    <property type="molecule type" value="Genomic_DNA"/>
</dbReference>
<dbReference type="GO" id="GO:0005730">
    <property type="term" value="C:nucleolus"/>
    <property type="evidence" value="ECO:0007669"/>
    <property type="project" value="InterPro"/>
</dbReference>
<gene>
    <name evidence="5" type="ORF">L195_g025192</name>
    <name evidence="4" type="ORF">L195_g030278</name>
</gene>
<evidence type="ECO:0000313" key="6">
    <source>
        <dbReference type="Proteomes" id="UP000236291"/>
    </source>
</evidence>
<feature type="compositionally biased region" description="Acidic residues" evidence="3">
    <location>
        <begin position="48"/>
        <end position="59"/>
    </location>
</feature>
<evidence type="ECO:0000256" key="3">
    <source>
        <dbReference type="SAM" id="MobiDB-lite"/>
    </source>
</evidence>
<evidence type="ECO:0000256" key="2">
    <source>
        <dbReference type="ARBA" id="ARBA00023242"/>
    </source>
</evidence>
<accession>A0A2K3L756</accession>
<reference evidence="4 6" key="1">
    <citation type="journal article" date="2014" name="Am. J. Bot.">
        <title>Genome assembly and annotation for red clover (Trifolium pratense; Fabaceae).</title>
        <authorList>
            <person name="Istvanek J."/>
            <person name="Jaros M."/>
            <person name="Krenek A."/>
            <person name="Repkova J."/>
        </authorList>
    </citation>
    <scope>NUCLEOTIDE SEQUENCE [LARGE SCALE GENOMIC DNA]</scope>
    <source>
        <strain evidence="6">cv. Tatra</strain>
        <tissue evidence="4">Young leaves</tissue>
    </source>
</reference>
<evidence type="ECO:0000313" key="4">
    <source>
        <dbReference type="EMBL" id="PNX74360.1"/>
    </source>
</evidence>
<evidence type="ECO:0000256" key="1">
    <source>
        <dbReference type="ARBA" id="ARBA00004123"/>
    </source>
</evidence>
<dbReference type="InterPro" id="IPR007015">
    <property type="entry name" value="DNA_pol_V/MYBBP1A"/>
</dbReference>
<feature type="compositionally biased region" description="Acidic residues" evidence="3">
    <location>
        <begin position="65"/>
        <end position="95"/>
    </location>
</feature>
<dbReference type="GO" id="GO:0006355">
    <property type="term" value="P:regulation of DNA-templated transcription"/>
    <property type="evidence" value="ECO:0007669"/>
    <property type="project" value="InterPro"/>
</dbReference>
<sequence>MVKDSSHLCTIDLVFKCFCNDITDDGLVRMLRVIKKNLKPARHPDAASADEDDDDEDDDLFNIEDEEIDQAETGETGDSDGQTDDSESVFEAEETGQDHHEDSDDSDSGMDDDAMFRMDTYLAQIFKEKKNQAGSKPQVLTVYSHLARAFVNPHTAEVSEQLSQRIWGILQKKILKGKAACPKGDEIQLSTLESLLERNLKLASRPFKKQKSATASKQKSALNRHKTVSSFAQKSTLWILRIVDARNFTVSERQRIVQVFQKTVADYLDSKKSQIKAGFLKEIIQRRPWIGHGLFGFLLERCGSAKSDFRRVETLDLVMNILKSLATSGGEVQNASKKIVKNHLDKLSHSMKELVTNMPSKPARRTAVLKFCVEVFKIMAKYNLTKYLLKTLAPDAQAALEAQLGEKFVSLKKLEK</sequence>
<evidence type="ECO:0000313" key="5">
    <source>
        <dbReference type="EMBL" id="PNY01889.1"/>
    </source>
</evidence>
<comment type="subcellular location">
    <subcellularLocation>
        <location evidence="1">Nucleus</location>
    </subcellularLocation>
</comment>
<dbReference type="GO" id="GO:0003677">
    <property type="term" value="F:DNA binding"/>
    <property type="evidence" value="ECO:0007669"/>
    <property type="project" value="InterPro"/>
</dbReference>
<feature type="region of interest" description="Disordered" evidence="3">
    <location>
        <begin position="65"/>
        <end position="113"/>
    </location>
</feature>
<reference evidence="4 6" key="2">
    <citation type="journal article" date="2017" name="Front. Plant Sci.">
        <title>Gene Classification and Mining of Molecular Markers Useful in Red Clover (Trifolium pratense) Breeding.</title>
        <authorList>
            <person name="Istvanek J."/>
            <person name="Dluhosova J."/>
            <person name="Dluhos P."/>
            <person name="Patkova L."/>
            <person name="Nedelnik J."/>
            <person name="Repkova J."/>
        </authorList>
    </citation>
    <scope>NUCLEOTIDE SEQUENCE [LARGE SCALE GENOMIC DNA]</scope>
    <source>
        <strain evidence="6">cv. Tatra</strain>
        <tissue evidence="4">Young leaves</tissue>
    </source>
</reference>
<dbReference type="PANTHER" id="PTHR13213">
    <property type="entry name" value="MYB-BINDING PROTEIN 1A FAMILY MEMBER"/>
    <property type="match status" value="1"/>
</dbReference>
<dbReference type="ExpressionAtlas" id="A0A2K3L756">
    <property type="expression patterns" value="baseline"/>
</dbReference>
<dbReference type="AlphaFoldDB" id="A0A2K3L756"/>
<name>A0A2K3L756_TRIPR</name>
<comment type="caution">
    <text evidence="4">The sequence shown here is derived from an EMBL/GenBank/DDBJ whole genome shotgun (WGS) entry which is preliminary data.</text>
</comment>
<proteinExistence type="predicted"/>
<dbReference type="STRING" id="57577.A0A2K3L756"/>